<organism evidence="2 3">
    <name type="scientific">Ilex paraguariensis</name>
    <name type="common">yerba mate</name>
    <dbReference type="NCBI Taxonomy" id="185542"/>
    <lineage>
        <taxon>Eukaryota</taxon>
        <taxon>Viridiplantae</taxon>
        <taxon>Streptophyta</taxon>
        <taxon>Embryophyta</taxon>
        <taxon>Tracheophyta</taxon>
        <taxon>Spermatophyta</taxon>
        <taxon>Magnoliopsida</taxon>
        <taxon>eudicotyledons</taxon>
        <taxon>Gunneridae</taxon>
        <taxon>Pentapetalae</taxon>
        <taxon>asterids</taxon>
        <taxon>campanulids</taxon>
        <taxon>Aquifoliales</taxon>
        <taxon>Aquifoliaceae</taxon>
        <taxon>Ilex</taxon>
    </lineage>
</organism>
<proteinExistence type="predicted"/>
<sequence length="118" mass="12968">MGPRERAENVLDCGPRIKGSNESSNDSINQSVTCNLLDMRGDLNFENKEFRGVTNILSVDGLQSDVLDNNVKMGKSYGLQVKKWATSSSNNGRTLELVLGNGLFTLKPIKSKEVDSFN</sequence>
<gene>
    <name evidence="2" type="ORF">ILEXP_LOCUS31686</name>
</gene>
<dbReference type="EMBL" id="CAUOFW020003946">
    <property type="protein sequence ID" value="CAK9162740.1"/>
    <property type="molecule type" value="Genomic_DNA"/>
</dbReference>
<comment type="caution">
    <text evidence="2">The sequence shown here is derived from an EMBL/GenBank/DDBJ whole genome shotgun (WGS) entry which is preliminary data.</text>
</comment>
<keyword evidence="3" id="KW-1185">Reference proteome</keyword>
<feature type="region of interest" description="Disordered" evidence="1">
    <location>
        <begin position="1"/>
        <end position="27"/>
    </location>
</feature>
<dbReference type="AlphaFoldDB" id="A0ABC8T044"/>
<evidence type="ECO:0000256" key="1">
    <source>
        <dbReference type="SAM" id="MobiDB-lite"/>
    </source>
</evidence>
<name>A0ABC8T044_9AQUA</name>
<protein>
    <submittedName>
        <fullName evidence="2">Uncharacterized protein</fullName>
    </submittedName>
</protein>
<accession>A0ABC8T044</accession>
<dbReference type="Proteomes" id="UP001642360">
    <property type="component" value="Unassembled WGS sequence"/>
</dbReference>
<evidence type="ECO:0000313" key="3">
    <source>
        <dbReference type="Proteomes" id="UP001642360"/>
    </source>
</evidence>
<evidence type="ECO:0000313" key="2">
    <source>
        <dbReference type="EMBL" id="CAK9162740.1"/>
    </source>
</evidence>
<reference evidence="2 3" key="1">
    <citation type="submission" date="2024-02" db="EMBL/GenBank/DDBJ databases">
        <authorList>
            <person name="Vignale AGUSTIN F."/>
            <person name="Sosa J E."/>
            <person name="Modenutti C."/>
        </authorList>
    </citation>
    <scope>NUCLEOTIDE SEQUENCE [LARGE SCALE GENOMIC DNA]</scope>
</reference>